<dbReference type="GO" id="GO:0005543">
    <property type="term" value="F:phospholipid binding"/>
    <property type="evidence" value="ECO:0007669"/>
    <property type="project" value="TreeGrafter"/>
</dbReference>
<dbReference type="STRING" id="661478.OP10G_2285"/>
<evidence type="ECO:0000256" key="4">
    <source>
        <dbReference type="ARBA" id="ARBA00022516"/>
    </source>
</evidence>
<evidence type="ECO:0000256" key="9">
    <source>
        <dbReference type="ARBA" id="ARBA00048975"/>
    </source>
</evidence>
<dbReference type="GO" id="GO:0009245">
    <property type="term" value="P:lipid A biosynthetic process"/>
    <property type="evidence" value="ECO:0007669"/>
    <property type="project" value="UniProtKB-KW"/>
</dbReference>
<dbReference type="RefSeq" id="WP_025225785.1">
    <property type="nucleotide sequence ID" value="NZ_CP007139.1"/>
</dbReference>
<dbReference type="InterPro" id="IPR003835">
    <property type="entry name" value="Glyco_trans_19"/>
</dbReference>
<organism evidence="10 11">
    <name type="scientific">Fimbriimonas ginsengisoli Gsoil 348</name>
    <dbReference type="NCBI Taxonomy" id="661478"/>
    <lineage>
        <taxon>Bacteria</taxon>
        <taxon>Bacillati</taxon>
        <taxon>Armatimonadota</taxon>
        <taxon>Fimbriimonadia</taxon>
        <taxon>Fimbriimonadales</taxon>
        <taxon>Fimbriimonadaceae</taxon>
        <taxon>Fimbriimonas</taxon>
    </lineage>
</organism>
<evidence type="ECO:0000256" key="1">
    <source>
        <dbReference type="ARBA" id="ARBA00002056"/>
    </source>
</evidence>
<gene>
    <name evidence="10" type="ORF">OP10G_2285</name>
</gene>
<comment type="function">
    <text evidence="1">Condensation of UDP-2,3-diacylglucosamine and 2,3-diacylglucosamine-1-phosphate to form lipid A disaccharide, a precursor of lipid A, a phosphorylated glycolipid that anchors the lipopolysaccharide to the outer membrane of the cell.</text>
</comment>
<comment type="catalytic activity">
    <reaction evidence="9">
        <text>a lipid X + a UDP-2-N,3-O-bis[(3R)-3-hydroxyacyl]-alpha-D-glucosamine = a lipid A disaccharide + UDP + H(+)</text>
        <dbReference type="Rhea" id="RHEA:67828"/>
        <dbReference type="ChEBI" id="CHEBI:15378"/>
        <dbReference type="ChEBI" id="CHEBI:58223"/>
        <dbReference type="ChEBI" id="CHEBI:137748"/>
        <dbReference type="ChEBI" id="CHEBI:176338"/>
        <dbReference type="ChEBI" id="CHEBI:176343"/>
        <dbReference type="EC" id="2.4.1.182"/>
    </reaction>
</comment>
<evidence type="ECO:0000256" key="5">
    <source>
        <dbReference type="ARBA" id="ARBA00022556"/>
    </source>
</evidence>
<sequence>MRIFISAGEASGDAYGAALAREMQRLSPRIEAKEFEEIVRGSMFWPAAPDGATPDESSEKIRNGFSELLGYALEDYVPSDLNLDDLFQTPWAEIPARLYERLIAECPGRMTPHLYAGIGGRRMREAGIDLVADSGNWGAISITQSLKVVPRVLGGYFAAKTQLRQDAPGLFIPIDFGYANIRLARHAKRFGWKVLYFVPPGSWRRDRQGRDLPQLTDAISTPFEWSAEILRRMGANAHWFGHPIKQLLGDARARNEIRQGVAILPGSRRHEIAENLPLIAEVLSKGDYGPAEFGLAPTVDVEDFRKEWTRLAPSRPGDRFTAGDTAGVLRRGRAGIVCSGTATLEAALCECPMVVVYRLSPAVMIEAKLLRIKRPKFIALPNILLDRTLVPEFVQDEATPAAVAEALTAIWKDGQARESQLQGFRELDILLGPDDAITQTAKLALLVASNATP</sequence>
<keyword evidence="7" id="KW-0808">Transferase</keyword>
<dbReference type="EC" id="2.4.1.182" evidence="2"/>
<evidence type="ECO:0000256" key="2">
    <source>
        <dbReference type="ARBA" id="ARBA00012687"/>
    </source>
</evidence>
<dbReference type="OrthoDB" id="9801642at2"/>
<dbReference type="eggNOG" id="COG0763">
    <property type="taxonomic scope" value="Bacteria"/>
</dbReference>
<evidence type="ECO:0000256" key="6">
    <source>
        <dbReference type="ARBA" id="ARBA00022676"/>
    </source>
</evidence>
<keyword evidence="11" id="KW-1185">Reference proteome</keyword>
<keyword evidence="4" id="KW-0444">Lipid biosynthesis</keyword>
<protein>
    <recommendedName>
        <fullName evidence="3">Lipid-A-disaccharide synthase</fullName>
        <ecNumber evidence="2">2.4.1.182</ecNumber>
    </recommendedName>
</protein>
<dbReference type="PANTHER" id="PTHR30372">
    <property type="entry name" value="LIPID-A-DISACCHARIDE SYNTHASE"/>
    <property type="match status" value="1"/>
</dbReference>
<evidence type="ECO:0000313" key="11">
    <source>
        <dbReference type="Proteomes" id="UP000027982"/>
    </source>
</evidence>
<reference evidence="10 11" key="1">
    <citation type="journal article" date="2014" name="PLoS ONE">
        <title>The first complete genome sequence of the class fimbriimonadia in the phylum armatimonadetes.</title>
        <authorList>
            <person name="Hu Z.Y."/>
            <person name="Wang Y.Z."/>
            <person name="Im W.T."/>
            <person name="Wang S.Y."/>
            <person name="Zhao G.P."/>
            <person name="Zheng H.J."/>
            <person name="Quan Z.X."/>
        </authorList>
    </citation>
    <scope>NUCLEOTIDE SEQUENCE [LARGE SCALE GENOMIC DNA]</scope>
    <source>
        <strain evidence="10">Gsoil 348</strain>
    </source>
</reference>
<dbReference type="GO" id="GO:0008915">
    <property type="term" value="F:lipid-A-disaccharide synthase activity"/>
    <property type="evidence" value="ECO:0007669"/>
    <property type="project" value="UniProtKB-EC"/>
</dbReference>
<dbReference type="PANTHER" id="PTHR30372:SF4">
    <property type="entry name" value="LIPID-A-DISACCHARIDE SYNTHASE, MITOCHONDRIAL-RELATED"/>
    <property type="match status" value="1"/>
</dbReference>
<dbReference type="KEGG" id="fgi:OP10G_2285"/>
<keyword evidence="8" id="KW-0443">Lipid metabolism</keyword>
<dbReference type="SUPFAM" id="SSF53756">
    <property type="entry name" value="UDP-Glycosyltransferase/glycogen phosphorylase"/>
    <property type="match status" value="1"/>
</dbReference>
<name>A0A068NQ29_FIMGI</name>
<dbReference type="GO" id="GO:0016020">
    <property type="term" value="C:membrane"/>
    <property type="evidence" value="ECO:0007669"/>
    <property type="project" value="GOC"/>
</dbReference>
<keyword evidence="5" id="KW-0441">Lipid A biosynthesis</keyword>
<dbReference type="EMBL" id="CP007139">
    <property type="protein sequence ID" value="AIE85653.1"/>
    <property type="molecule type" value="Genomic_DNA"/>
</dbReference>
<dbReference type="HOGENOM" id="CLU_036577_3_1_0"/>
<dbReference type="Pfam" id="PF02684">
    <property type="entry name" value="LpxB"/>
    <property type="match status" value="1"/>
</dbReference>
<evidence type="ECO:0000256" key="3">
    <source>
        <dbReference type="ARBA" id="ARBA00020902"/>
    </source>
</evidence>
<dbReference type="AlphaFoldDB" id="A0A068NQ29"/>
<evidence type="ECO:0000313" key="10">
    <source>
        <dbReference type="EMBL" id="AIE85653.1"/>
    </source>
</evidence>
<dbReference type="Proteomes" id="UP000027982">
    <property type="component" value="Chromosome"/>
</dbReference>
<accession>A0A068NQ29</accession>
<evidence type="ECO:0000256" key="7">
    <source>
        <dbReference type="ARBA" id="ARBA00022679"/>
    </source>
</evidence>
<evidence type="ECO:0000256" key="8">
    <source>
        <dbReference type="ARBA" id="ARBA00023098"/>
    </source>
</evidence>
<proteinExistence type="predicted"/>
<keyword evidence="6" id="KW-0328">Glycosyltransferase</keyword>